<sequence>MKYACLHDGAVSATQSQDVTYPCRYASGCPGVTVSHFTWGAFVCARSLFAYLALKYVAGMTAEPSHGARVHGVEGDPQLLIRQA</sequence>
<evidence type="ECO:0000313" key="1">
    <source>
        <dbReference type="EMBL" id="GFH17704.1"/>
    </source>
</evidence>
<comment type="caution">
    <text evidence="1">The sequence shown here is derived from an EMBL/GenBank/DDBJ whole genome shotgun (WGS) entry which is preliminary data.</text>
</comment>
<gene>
    <name evidence="1" type="ORF">HaLaN_14391</name>
</gene>
<dbReference type="AlphaFoldDB" id="A0A699ZFM5"/>
<name>A0A699ZFM5_HAELA</name>
<keyword evidence="2" id="KW-1185">Reference proteome</keyword>
<dbReference type="Proteomes" id="UP000485058">
    <property type="component" value="Unassembled WGS sequence"/>
</dbReference>
<evidence type="ECO:0000313" key="2">
    <source>
        <dbReference type="Proteomes" id="UP000485058"/>
    </source>
</evidence>
<organism evidence="1 2">
    <name type="scientific">Haematococcus lacustris</name>
    <name type="common">Green alga</name>
    <name type="synonym">Haematococcus pluvialis</name>
    <dbReference type="NCBI Taxonomy" id="44745"/>
    <lineage>
        <taxon>Eukaryota</taxon>
        <taxon>Viridiplantae</taxon>
        <taxon>Chlorophyta</taxon>
        <taxon>core chlorophytes</taxon>
        <taxon>Chlorophyceae</taxon>
        <taxon>CS clade</taxon>
        <taxon>Chlamydomonadales</taxon>
        <taxon>Haematococcaceae</taxon>
        <taxon>Haematococcus</taxon>
    </lineage>
</organism>
<protein>
    <submittedName>
        <fullName evidence="1">Uncharacterized protein</fullName>
    </submittedName>
</protein>
<reference evidence="1 2" key="1">
    <citation type="submission" date="2020-02" db="EMBL/GenBank/DDBJ databases">
        <title>Draft genome sequence of Haematococcus lacustris strain NIES-144.</title>
        <authorList>
            <person name="Morimoto D."/>
            <person name="Nakagawa S."/>
            <person name="Yoshida T."/>
            <person name="Sawayama S."/>
        </authorList>
    </citation>
    <scope>NUCLEOTIDE SEQUENCE [LARGE SCALE GENOMIC DNA]</scope>
    <source>
        <strain evidence="1 2">NIES-144</strain>
    </source>
</reference>
<dbReference type="EMBL" id="BLLF01001188">
    <property type="protein sequence ID" value="GFH17704.1"/>
    <property type="molecule type" value="Genomic_DNA"/>
</dbReference>
<accession>A0A699ZFM5</accession>
<proteinExistence type="predicted"/>